<dbReference type="Pfam" id="PF00196">
    <property type="entry name" value="GerE"/>
    <property type="match status" value="1"/>
</dbReference>
<dbReference type="SMART" id="SM00421">
    <property type="entry name" value="HTH_LUXR"/>
    <property type="match status" value="1"/>
</dbReference>
<dbReference type="CDD" id="cd06170">
    <property type="entry name" value="LuxR_C_like"/>
    <property type="match status" value="1"/>
</dbReference>
<dbReference type="GO" id="GO:0003677">
    <property type="term" value="F:DNA binding"/>
    <property type="evidence" value="ECO:0007669"/>
    <property type="project" value="UniProtKB-KW"/>
</dbReference>
<dbReference type="PANTHER" id="PTHR44688:SF16">
    <property type="entry name" value="DNA-BINDING TRANSCRIPTIONAL ACTIVATOR DEVR_DOSR"/>
    <property type="match status" value="1"/>
</dbReference>
<dbReference type="Gene3D" id="1.10.10.10">
    <property type="entry name" value="Winged helix-like DNA-binding domain superfamily/Winged helix DNA-binding domain"/>
    <property type="match status" value="1"/>
</dbReference>
<evidence type="ECO:0000256" key="2">
    <source>
        <dbReference type="ARBA" id="ARBA00023125"/>
    </source>
</evidence>
<keyword evidence="3" id="KW-0804">Transcription</keyword>
<keyword evidence="2 5" id="KW-0238">DNA-binding</keyword>
<organism evidence="5 6">
    <name type="scientific">Streptoalloteichus tenebrarius (strain ATCC 17920 / DSM 40477 / JCM 4838 / CBS 697.72 / NBRC 16177 / NCIMB 11028 / NRRL B-12390 / A12253. 1 / ISP 5477)</name>
    <name type="common">Streptomyces tenebrarius</name>
    <dbReference type="NCBI Taxonomy" id="1933"/>
    <lineage>
        <taxon>Bacteria</taxon>
        <taxon>Bacillati</taxon>
        <taxon>Actinomycetota</taxon>
        <taxon>Actinomycetes</taxon>
        <taxon>Pseudonocardiales</taxon>
        <taxon>Pseudonocardiaceae</taxon>
        <taxon>Streptoalloteichus</taxon>
    </lineage>
</organism>
<proteinExistence type="predicted"/>
<feature type="domain" description="HTH luxR-type" evidence="4">
    <location>
        <begin position="281"/>
        <end position="338"/>
    </location>
</feature>
<dbReference type="PANTHER" id="PTHR44688">
    <property type="entry name" value="DNA-BINDING TRANSCRIPTIONAL ACTIVATOR DEVR_DOSR"/>
    <property type="match status" value="1"/>
</dbReference>
<accession>A0ABT1HWP5</accession>
<protein>
    <submittedName>
        <fullName evidence="5">DNA-binding transcriptional regulator, CsgD family</fullName>
    </submittedName>
</protein>
<evidence type="ECO:0000259" key="4">
    <source>
        <dbReference type="SMART" id="SM00421"/>
    </source>
</evidence>
<dbReference type="InterPro" id="IPR016032">
    <property type="entry name" value="Sig_transdc_resp-reg_C-effctor"/>
</dbReference>
<name>A0ABT1HWP5_STRSD</name>
<dbReference type="Proteomes" id="UP001205311">
    <property type="component" value="Unassembled WGS sequence"/>
</dbReference>
<dbReference type="SUPFAM" id="SSF46894">
    <property type="entry name" value="C-terminal effector domain of the bipartite response regulators"/>
    <property type="match status" value="1"/>
</dbReference>
<evidence type="ECO:0000313" key="5">
    <source>
        <dbReference type="EMBL" id="MCP2259820.1"/>
    </source>
</evidence>
<evidence type="ECO:0000256" key="1">
    <source>
        <dbReference type="ARBA" id="ARBA00023015"/>
    </source>
</evidence>
<dbReference type="InterPro" id="IPR036388">
    <property type="entry name" value="WH-like_DNA-bd_sf"/>
</dbReference>
<sequence length="340" mass="36839">MRRSGERLLRELPEAARQRLDLAEVGEVVSHAIAAEVPHDGVRLLATCPSAGLPMGSFSFWHGYEPEFGRELLRGYYLGDDPVPPEALARRSTPLDVLGPDHRLLTEHEIGSELRLLLRDDSGVWGVLGLTRAEGRDPFDRGDACRAADLARPLMAALREYVRAGPLAPVVPPLPAGVIVLGPDHRVRAVTPQAFQWLERLRGGRPSPEWIAESFLVGLSSAARRGARGPLAGATAWGPPITHGRWVTYQGQPLDADGVGDVAVVIQAATGPQLLPVLCDWYGISHRERQIVEDLYDGAAPKQVARRRGLSVHTVNDHLKSVFRKTGAGGRDELIAAVTG</sequence>
<reference evidence="5 6" key="1">
    <citation type="submission" date="2022-06" db="EMBL/GenBank/DDBJ databases">
        <title>Genomic Encyclopedia of Archaeal and Bacterial Type Strains, Phase II (KMG-II): from individual species to whole genera.</title>
        <authorList>
            <person name="Goeker M."/>
        </authorList>
    </citation>
    <scope>NUCLEOTIDE SEQUENCE [LARGE SCALE GENOMIC DNA]</scope>
    <source>
        <strain evidence="5 6">DSM 40477</strain>
    </source>
</reference>
<evidence type="ECO:0000256" key="3">
    <source>
        <dbReference type="ARBA" id="ARBA00023163"/>
    </source>
</evidence>
<dbReference type="EMBL" id="JAMTCP010000020">
    <property type="protein sequence ID" value="MCP2259820.1"/>
    <property type="molecule type" value="Genomic_DNA"/>
</dbReference>
<evidence type="ECO:0000313" key="6">
    <source>
        <dbReference type="Proteomes" id="UP001205311"/>
    </source>
</evidence>
<comment type="caution">
    <text evidence="5">The sequence shown here is derived from an EMBL/GenBank/DDBJ whole genome shotgun (WGS) entry which is preliminary data.</text>
</comment>
<dbReference type="RefSeq" id="WP_253670705.1">
    <property type="nucleotide sequence ID" value="NZ_JAMTCP010000020.1"/>
</dbReference>
<dbReference type="InterPro" id="IPR000792">
    <property type="entry name" value="Tscrpt_reg_LuxR_C"/>
</dbReference>
<gene>
    <name evidence="5" type="ORF">LX15_003529</name>
</gene>
<keyword evidence="1" id="KW-0805">Transcription regulation</keyword>
<keyword evidence="6" id="KW-1185">Reference proteome</keyword>
<dbReference type="PRINTS" id="PR00038">
    <property type="entry name" value="HTHLUXR"/>
</dbReference>